<evidence type="ECO:0000256" key="6">
    <source>
        <dbReference type="SAM" id="Phobius"/>
    </source>
</evidence>
<evidence type="ECO:0000256" key="2">
    <source>
        <dbReference type="ARBA" id="ARBA00022475"/>
    </source>
</evidence>
<gene>
    <name evidence="8" type="ORF">BDN70DRAFT_815433</name>
</gene>
<feature type="transmembrane region" description="Helical" evidence="6">
    <location>
        <begin position="112"/>
        <end position="132"/>
    </location>
</feature>
<evidence type="ECO:0000313" key="9">
    <source>
        <dbReference type="Proteomes" id="UP000807469"/>
    </source>
</evidence>
<dbReference type="OrthoDB" id="199599at2759"/>
<name>A0A9P6CQ21_9AGAR</name>
<evidence type="ECO:0000313" key="8">
    <source>
        <dbReference type="EMBL" id="KAF9474592.1"/>
    </source>
</evidence>
<accession>A0A9P6CQ21</accession>
<evidence type="ECO:0000256" key="1">
    <source>
        <dbReference type="ARBA" id="ARBA00004651"/>
    </source>
</evidence>
<keyword evidence="4 6" id="KW-1133">Transmembrane helix</keyword>
<feature type="transmembrane region" description="Helical" evidence="6">
    <location>
        <begin position="30"/>
        <end position="51"/>
    </location>
</feature>
<evidence type="ECO:0000259" key="7">
    <source>
        <dbReference type="Pfam" id="PF02656"/>
    </source>
</evidence>
<evidence type="ECO:0000256" key="3">
    <source>
        <dbReference type="ARBA" id="ARBA00022692"/>
    </source>
</evidence>
<dbReference type="GO" id="GO:0005886">
    <property type="term" value="C:plasma membrane"/>
    <property type="evidence" value="ECO:0007669"/>
    <property type="project" value="UniProtKB-SubCell"/>
</dbReference>
<comment type="caution">
    <text evidence="8">The sequence shown here is derived from an EMBL/GenBank/DDBJ whole genome shotgun (WGS) entry which is preliminary data.</text>
</comment>
<sequence length="135" mass="14835">MFFKWEPSLILINHGSVARDHLALERTFLAYMRTSLALASTGIALVQLFAITESNTRNSQASRGLPQYGRPLGIASIVLALIILALGFYRFFSVQFSLLQKKFPTARMSVAFVALMLAAIIMTIFVALFGSVTSS</sequence>
<keyword evidence="5 6" id="KW-0472">Membrane</keyword>
<dbReference type="EMBL" id="MU155371">
    <property type="protein sequence ID" value="KAF9474592.1"/>
    <property type="molecule type" value="Genomic_DNA"/>
</dbReference>
<dbReference type="InterPro" id="IPR052053">
    <property type="entry name" value="IM_YidH-like"/>
</dbReference>
<dbReference type="PANTHER" id="PTHR34187">
    <property type="entry name" value="FGR18P"/>
    <property type="match status" value="1"/>
</dbReference>
<organism evidence="8 9">
    <name type="scientific">Pholiota conissans</name>
    <dbReference type="NCBI Taxonomy" id="109636"/>
    <lineage>
        <taxon>Eukaryota</taxon>
        <taxon>Fungi</taxon>
        <taxon>Dikarya</taxon>
        <taxon>Basidiomycota</taxon>
        <taxon>Agaricomycotina</taxon>
        <taxon>Agaricomycetes</taxon>
        <taxon>Agaricomycetidae</taxon>
        <taxon>Agaricales</taxon>
        <taxon>Agaricineae</taxon>
        <taxon>Strophariaceae</taxon>
        <taxon>Pholiota</taxon>
    </lineage>
</organism>
<evidence type="ECO:0000256" key="4">
    <source>
        <dbReference type="ARBA" id="ARBA00022989"/>
    </source>
</evidence>
<feature type="transmembrane region" description="Helical" evidence="6">
    <location>
        <begin position="72"/>
        <end position="92"/>
    </location>
</feature>
<keyword evidence="2" id="KW-1003">Cell membrane</keyword>
<reference evidence="8" key="1">
    <citation type="submission" date="2020-11" db="EMBL/GenBank/DDBJ databases">
        <authorList>
            <consortium name="DOE Joint Genome Institute"/>
            <person name="Ahrendt S."/>
            <person name="Riley R."/>
            <person name="Andreopoulos W."/>
            <person name="Labutti K."/>
            <person name="Pangilinan J."/>
            <person name="Ruiz-Duenas F.J."/>
            <person name="Barrasa J.M."/>
            <person name="Sanchez-Garcia M."/>
            <person name="Camarero S."/>
            <person name="Miyauchi S."/>
            <person name="Serrano A."/>
            <person name="Linde D."/>
            <person name="Babiker R."/>
            <person name="Drula E."/>
            <person name="Ayuso-Fernandez I."/>
            <person name="Pacheco R."/>
            <person name="Padilla G."/>
            <person name="Ferreira P."/>
            <person name="Barriuso J."/>
            <person name="Kellner H."/>
            <person name="Castanera R."/>
            <person name="Alfaro M."/>
            <person name="Ramirez L."/>
            <person name="Pisabarro A.G."/>
            <person name="Kuo A."/>
            <person name="Tritt A."/>
            <person name="Lipzen A."/>
            <person name="He G."/>
            <person name="Yan M."/>
            <person name="Ng V."/>
            <person name="Cullen D."/>
            <person name="Martin F."/>
            <person name="Rosso M.-N."/>
            <person name="Henrissat B."/>
            <person name="Hibbett D."/>
            <person name="Martinez A.T."/>
            <person name="Grigoriev I.V."/>
        </authorList>
    </citation>
    <scope>NUCLEOTIDE SEQUENCE</scope>
    <source>
        <strain evidence="8">CIRM-BRFM 674</strain>
    </source>
</reference>
<dbReference type="AlphaFoldDB" id="A0A9P6CQ21"/>
<dbReference type="InterPro" id="IPR003807">
    <property type="entry name" value="DUF202"/>
</dbReference>
<keyword evidence="9" id="KW-1185">Reference proteome</keyword>
<evidence type="ECO:0000256" key="5">
    <source>
        <dbReference type="ARBA" id="ARBA00023136"/>
    </source>
</evidence>
<keyword evidence="3 6" id="KW-0812">Transmembrane</keyword>
<dbReference type="PANTHER" id="PTHR34187:SF2">
    <property type="entry name" value="DUF202 DOMAIN-CONTAINING PROTEIN"/>
    <property type="match status" value="1"/>
</dbReference>
<proteinExistence type="predicted"/>
<dbReference type="Proteomes" id="UP000807469">
    <property type="component" value="Unassembled WGS sequence"/>
</dbReference>
<dbReference type="Pfam" id="PF02656">
    <property type="entry name" value="DUF202"/>
    <property type="match status" value="1"/>
</dbReference>
<feature type="domain" description="DUF202" evidence="7">
    <location>
        <begin position="19"/>
        <end position="94"/>
    </location>
</feature>
<comment type="subcellular location">
    <subcellularLocation>
        <location evidence="1">Cell membrane</location>
        <topology evidence="1">Multi-pass membrane protein</topology>
    </subcellularLocation>
</comment>
<protein>
    <recommendedName>
        <fullName evidence="7">DUF202 domain-containing protein</fullName>
    </recommendedName>
</protein>